<gene>
    <name evidence="1" type="ORF">LSINAPIS_LOCUS7330</name>
</gene>
<dbReference type="Proteomes" id="UP000324832">
    <property type="component" value="Unassembled WGS sequence"/>
</dbReference>
<keyword evidence="2" id="KW-1185">Reference proteome</keyword>
<reference evidence="1 2" key="1">
    <citation type="submission" date="2017-07" db="EMBL/GenBank/DDBJ databases">
        <authorList>
            <person name="Talla V."/>
            <person name="Backstrom N."/>
        </authorList>
    </citation>
    <scope>NUCLEOTIDE SEQUENCE [LARGE SCALE GENOMIC DNA]</scope>
</reference>
<evidence type="ECO:0000313" key="1">
    <source>
        <dbReference type="EMBL" id="VVC95666.1"/>
    </source>
</evidence>
<sequence length="71" mass="8245">MERLEVNNVEVVTSLGKPISMSLAASLSFVFSWTNFGVKILKKTYLLSDELEMIRRTRKKSYSYINNDMYS</sequence>
<protein>
    <submittedName>
        <fullName evidence="1">Uncharacterized protein</fullName>
    </submittedName>
</protein>
<organism evidence="1 2">
    <name type="scientific">Leptidea sinapis</name>
    <dbReference type="NCBI Taxonomy" id="189913"/>
    <lineage>
        <taxon>Eukaryota</taxon>
        <taxon>Metazoa</taxon>
        <taxon>Ecdysozoa</taxon>
        <taxon>Arthropoda</taxon>
        <taxon>Hexapoda</taxon>
        <taxon>Insecta</taxon>
        <taxon>Pterygota</taxon>
        <taxon>Neoptera</taxon>
        <taxon>Endopterygota</taxon>
        <taxon>Lepidoptera</taxon>
        <taxon>Glossata</taxon>
        <taxon>Ditrysia</taxon>
        <taxon>Papilionoidea</taxon>
        <taxon>Pieridae</taxon>
        <taxon>Dismorphiinae</taxon>
        <taxon>Leptidea</taxon>
    </lineage>
</organism>
<accession>A0A5E4QBN1</accession>
<dbReference type="AlphaFoldDB" id="A0A5E4QBN1"/>
<dbReference type="EMBL" id="FZQP02002404">
    <property type="protein sequence ID" value="VVC95666.1"/>
    <property type="molecule type" value="Genomic_DNA"/>
</dbReference>
<evidence type="ECO:0000313" key="2">
    <source>
        <dbReference type="Proteomes" id="UP000324832"/>
    </source>
</evidence>
<proteinExistence type="predicted"/>
<name>A0A5E4QBN1_9NEOP</name>